<dbReference type="Proteomes" id="UP000247807">
    <property type="component" value="Unassembled WGS sequence"/>
</dbReference>
<gene>
    <name evidence="2" type="ORF">DNJ73_00430</name>
</gene>
<accession>A0A318R5N7</accession>
<feature type="transmembrane region" description="Helical" evidence="1">
    <location>
        <begin position="6"/>
        <end position="25"/>
    </location>
</feature>
<protein>
    <submittedName>
        <fullName evidence="2">Uncharacterized protein</fullName>
    </submittedName>
</protein>
<evidence type="ECO:0000313" key="2">
    <source>
        <dbReference type="EMBL" id="PYE03689.1"/>
    </source>
</evidence>
<sequence length="69" mass="7956">MPLEFYVLIIPFCVIPVFLVSLDYLNKSTEIERRKSNVIDFDKFVKHKEEGDVVDSDIAQLLNIDKIAA</sequence>
<keyword evidence="1" id="KW-0472">Membrane</keyword>
<dbReference type="EMBL" id="QJUE01000001">
    <property type="protein sequence ID" value="PYE03689.1"/>
    <property type="molecule type" value="Genomic_DNA"/>
</dbReference>
<keyword evidence="1" id="KW-0812">Transmembrane</keyword>
<dbReference type="RefSeq" id="WP_158465763.1">
    <property type="nucleotide sequence ID" value="NZ_QJUE01000001.1"/>
</dbReference>
<proteinExistence type="predicted"/>
<evidence type="ECO:0000313" key="3">
    <source>
        <dbReference type="Proteomes" id="UP000247807"/>
    </source>
</evidence>
<name>A0A318R5N7_PROMR</name>
<keyword evidence="1" id="KW-1133">Transmembrane helix</keyword>
<comment type="caution">
    <text evidence="2">The sequence shown here is derived from an EMBL/GenBank/DDBJ whole genome shotgun (WGS) entry which is preliminary data.</text>
</comment>
<organism evidence="2 3">
    <name type="scientific">Prochlorococcus marinus XMU1408</name>
    <dbReference type="NCBI Taxonomy" id="2213228"/>
    <lineage>
        <taxon>Bacteria</taxon>
        <taxon>Bacillati</taxon>
        <taxon>Cyanobacteriota</taxon>
        <taxon>Cyanophyceae</taxon>
        <taxon>Synechococcales</taxon>
        <taxon>Prochlorococcaceae</taxon>
        <taxon>Prochlorococcus</taxon>
    </lineage>
</organism>
<dbReference type="OrthoDB" id="541876at2"/>
<evidence type="ECO:0000256" key="1">
    <source>
        <dbReference type="SAM" id="Phobius"/>
    </source>
</evidence>
<reference evidence="2 3" key="1">
    <citation type="journal article" date="2018" name="Appl. Environ. Microbiol.">
        <title>Genome rearrangement shapes Prochlorococcus ecological adaptation.</title>
        <authorList>
            <person name="Yan W."/>
            <person name="Wei S."/>
            <person name="Wang Q."/>
            <person name="Xiao X."/>
            <person name="Zeng Q."/>
            <person name="Jiao N."/>
            <person name="Zhang R."/>
        </authorList>
    </citation>
    <scope>NUCLEOTIDE SEQUENCE [LARGE SCALE GENOMIC DNA]</scope>
    <source>
        <strain evidence="2 3">XMU1408</strain>
    </source>
</reference>
<dbReference type="AlphaFoldDB" id="A0A318R5N7"/>